<accession>A0A2N9ECS8</accession>
<organism evidence="1">
    <name type="scientific">Fagus sylvatica</name>
    <name type="common">Beechnut</name>
    <dbReference type="NCBI Taxonomy" id="28930"/>
    <lineage>
        <taxon>Eukaryota</taxon>
        <taxon>Viridiplantae</taxon>
        <taxon>Streptophyta</taxon>
        <taxon>Embryophyta</taxon>
        <taxon>Tracheophyta</taxon>
        <taxon>Spermatophyta</taxon>
        <taxon>Magnoliopsida</taxon>
        <taxon>eudicotyledons</taxon>
        <taxon>Gunneridae</taxon>
        <taxon>Pentapetalae</taxon>
        <taxon>rosids</taxon>
        <taxon>fabids</taxon>
        <taxon>Fagales</taxon>
        <taxon>Fagaceae</taxon>
        <taxon>Fagus</taxon>
    </lineage>
</organism>
<name>A0A2N9ECS8_FAGSY</name>
<sequence>MPVPTHSKNLLENTDSPNPIKGGSRVNLIPIPGLLCKLDMEKAYNHVNWNFLIYFTSSRCIRQGDSLSPLLFVLILEAFSHLMDWAESITSLESLKGVLLCFELVLRLRINLEKLEIVPVGPVPGVFELTQIGIPWRAVEGMEFVCGSTYSQDGHSLPSMFHFRLEDKNPRRRVLVAKFGVDLGGWHTNPTRGSHGYGLWKGIMLG</sequence>
<evidence type="ECO:0008006" key="2">
    <source>
        <dbReference type="Google" id="ProtNLM"/>
    </source>
</evidence>
<gene>
    <name evidence="1" type="ORF">FSB_LOCUS437</name>
</gene>
<proteinExistence type="predicted"/>
<dbReference type="EMBL" id="OIVN01000013">
    <property type="protein sequence ID" value="SPC72555.1"/>
    <property type="molecule type" value="Genomic_DNA"/>
</dbReference>
<dbReference type="AlphaFoldDB" id="A0A2N9ECS8"/>
<reference evidence="1" key="1">
    <citation type="submission" date="2018-02" db="EMBL/GenBank/DDBJ databases">
        <authorList>
            <person name="Cohen D.B."/>
            <person name="Kent A.D."/>
        </authorList>
    </citation>
    <scope>NUCLEOTIDE SEQUENCE</scope>
</reference>
<protein>
    <recommendedName>
        <fullName evidence="2">Reverse transcriptase domain-containing protein</fullName>
    </recommendedName>
</protein>
<evidence type="ECO:0000313" key="1">
    <source>
        <dbReference type="EMBL" id="SPC72555.1"/>
    </source>
</evidence>